<protein>
    <submittedName>
        <fullName evidence="1">Uncharacterized protein</fullName>
    </submittedName>
</protein>
<dbReference type="EMBL" id="CAGS01000442">
    <property type="protein sequence ID" value="CCF85431.1"/>
    <property type="molecule type" value="Genomic_DNA"/>
</dbReference>
<dbReference type="RefSeq" id="WP_008480326.1">
    <property type="nucleotide sequence ID" value="NZ_CAGS01000442.1"/>
</dbReference>
<comment type="caution">
    <text evidence="1">The sequence shown here is derived from an EMBL/GenBank/DDBJ whole genome shotgun (WGS) entry which is preliminary data.</text>
</comment>
<dbReference type="Proteomes" id="UP000004221">
    <property type="component" value="Unassembled WGS sequence"/>
</dbReference>
<evidence type="ECO:0000313" key="1">
    <source>
        <dbReference type="EMBL" id="CCF85431.1"/>
    </source>
</evidence>
<evidence type="ECO:0000313" key="2">
    <source>
        <dbReference type="Proteomes" id="UP000004221"/>
    </source>
</evidence>
<sequence>MPEAYKPIDVSNVPELLKLAEEVHATREPRVLRRDDEDLAVLMLVSKKAKRRRKQKSEKDLEAFRASASSWKDVDTDKLIADIYESRRRSSRPPVDL</sequence>
<keyword evidence="2" id="KW-1185">Reference proteome</keyword>
<dbReference type="AlphaFoldDB" id="I4EL69"/>
<accession>I4EL69</accession>
<reference evidence="1 2" key="1">
    <citation type="journal article" date="2012" name="ISME J.">
        <title>Nitrification expanded: discovery, physiology and genomics of a nitrite-oxidizing bacterium from the phylum Chloroflexi.</title>
        <authorList>
            <person name="Sorokin D.Y."/>
            <person name="Lucker S."/>
            <person name="Vejmelkova D."/>
            <person name="Kostrikina N.A."/>
            <person name="Kleerebezem R."/>
            <person name="Rijpstra W.I."/>
            <person name="Damste J.S."/>
            <person name="Le Paslier D."/>
            <person name="Muyzer G."/>
            <person name="Wagner M."/>
            <person name="van Loosdrecht M.C."/>
            <person name="Daims H."/>
        </authorList>
    </citation>
    <scope>NUCLEOTIDE SEQUENCE [LARGE SCALE GENOMIC DNA]</scope>
    <source>
        <strain evidence="2">none</strain>
    </source>
</reference>
<name>I4EL69_9BACT</name>
<proteinExistence type="predicted"/>
<organism evidence="1 2">
    <name type="scientific">Nitrolancea hollandica Lb</name>
    <dbReference type="NCBI Taxonomy" id="1129897"/>
    <lineage>
        <taxon>Bacteria</taxon>
        <taxon>Pseudomonadati</taxon>
        <taxon>Thermomicrobiota</taxon>
        <taxon>Thermomicrobia</taxon>
        <taxon>Sphaerobacterales</taxon>
        <taxon>Sphaerobacterineae</taxon>
        <taxon>Sphaerobacteraceae</taxon>
        <taxon>Nitrolancea</taxon>
    </lineage>
</organism>
<gene>
    <name evidence="1" type="ORF">NITHO_4970002</name>
</gene>